<proteinExistence type="inferred from homology"/>
<reference evidence="7 9" key="1">
    <citation type="submission" date="2015-10" db="EMBL/GenBank/DDBJ databases">
        <title>Draft genome of Bosea thiooxidans.</title>
        <authorList>
            <person name="Wang X."/>
        </authorList>
    </citation>
    <scope>NUCLEOTIDE SEQUENCE [LARGE SCALE GENOMIC DNA]</scope>
    <source>
        <strain evidence="7 9">CGMCC 9174</strain>
    </source>
</reference>
<dbReference type="SMART" id="SM00382">
    <property type="entry name" value="AAA"/>
    <property type="match status" value="1"/>
</dbReference>
<keyword evidence="9" id="KW-1185">Reference proteome</keyword>
<dbReference type="InterPro" id="IPR027417">
    <property type="entry name" value="P-loop_NTPase"/>
</dbReference>
<dbReference type="Pfam" id="PF00005">
    <property type="entry name" value="ABC_tran"/>
    <property type="match status" value="1"/>
</dbReference>
<keyword evidence="4 7" id="KW-0067">ATP-binding</keyword>
<dbReference type="PANTHER" id="PTHR43820:SF4">
    <property type="entry name" value="HIGH-AFFINITY BRANCHED-CHAIN AMINO ACID TRANSPORT ATP-BINDING PROTEIN LIVF"/>
    <property type="match status" value="1"/>
</dbReference>
<dbReference type="InterPro" id="IPR003593">
    <property type="entry name" value="AAA+_ATPase"/>
</dbReference>
<reference evidence="8 10" key="2">
    <citation type="submission" date="2017-02" db="EMBL/GenBank/DDBJ databases">
        <authorList>
            <person name="Peterson S.W."/>
        </authorList>
    </citation>
    <scope>NUCLEOTIDE SEQUENCE [LARGE SCALE GENOMIC DNA]</scope>
    <source>
        <strain evidence="8 10">DSM 9653</strain>
    </source>
</reference>
<evidence type="ECO:0000313" key="7">
    <source>
        <dbReference type="EMBL" id="KQK30138.1"/>
    </source>
</evidence>
<dbReference type="EMBL" id="FUYX01000015">
    <property type="protein sequence ID" value="SKC11612.1"/>
    <property type="molecule type" value="Genomic_DNA"/>
</dbReference>
<evidence type="ECO:0000259" key="6">
    <source>
        <dbReference type="PROSITE" id="PS50893"/>
    </source>
</evidence>
<comment type="similarity">
    <text evidence="1">Belongs to the ABC transporter superfamily.</text>
</comment>
<dbReference type="SUPFAM" id="SSF52540">
    <property type="entry name" value="P-loop containing nucleoside triphosphate hydrolases"/>
    <property type="match status" value="1"/>
</dbReference>
<dbReference type="InterPro" id="IPR017871">
    <property type="entry name" value="ABC_transporter-like_CS"/>
</dbReference>
<dbReference type="PANTHER" id="PTHR43820">
    <property type="entry name" value="HIGH-AFFINITY BRANCHED-CHAIN AMINO ACID TRANSPORT ATP-BINDING PROTEIN LIVF"/>
    <property type="match status" value="1"/>
</dbReference>
<dbReference type="STRING" id="53254.SAMN05660750_04377"/>
<dbReference type="InterPro" id="IPR052156">
    <property type="entry name" value="BCAA_Transport_ATP-bd_LivF"/>
</dbReference>
<name>A0A0Q3SXW4_9HYPH</name>
<accession>A0A0Q3SXW4</accession>
<keyword evidence="5" id="KW-0029">Amino-acid transport</keyword>
<dbReference type="PROSITE" id="PS50893">
    <property type="entry name" value="ABC_TRANSPORTER_2"/>
    <property type="match status" value="1"/>
</dbReference>
<dbReference type="GO" id="GO:0005524">
    <property type="term" value="F:ATP binding"/>
    <property type="evidence" value="ECO:0007669"/>
    <property type="project" value="UniProtKB-KW"/>
</dbReference>
<organism evidence="7 9">
    <name type="scientific">Bosea thiooxidans</name>
    <dbReference type="NCBI Taxonomy" id="53254"/>
    <lineage>
        <taxon>Bacteria</taxon>
        <taxon>Pseudomonadati</taxon>
        <taxon>Pseudomonadota</taxon>
        <taxon>Alphaproteobacteria</taxon>
        <taxon>Hyphomicrobiales</taxon>
        <taxon>Boseaceae</taxon>
        <taxon>Bosea</taxon>
    </lineage>
</organism>
<dbReference type="GO" id="GO:0015658">
    <property type="term" value="F:branched-chain amino acid transmembrane transporter activity"/>
    <property type="evidence" value="ECO:0007669"/>
    <property type="project" value="TreeGrafter"/>
</dbReference>
<dbReference type="CDD" id="cd03224">
    <property type="entry name" value="ABC_TM1139_LivF_branched"/>
    <property type="match status" value="1"/>
</dbReference>
<dbReference type="GO" id="GO:0016887">
    <property type="term" value="F:ATP hydrolysis activity"/>
    <property type="evidence" value="ECO:0007669"/>
    <property type="project" value="InterPro"/>
</dbReference>
<protein>
    <submittedName>
        <fullName evidence="7 8">ABC transporter ATP-binding protein</fullName>
    </submittedName>
</protein>
<evidence type="ECO:0000313" key="9">
    <source>
        <dbReference type="Proteomes" id="UP000051562"/>
    </source>
</evidence>
<dbReference type="EMBL" id="LMAR01000042">
    <property type="protein sequence ID" value="KQK30138.1"/>
    <property type="molecule type" value="Genomic_DNA"/>
</dbReference>
<evidence type="ECO:0000313" key="8">
    <source>
        <dbReference type="EMBL" id="SKC11612.1"/>
    </source>
</evidence>
<dbReference type="OrthoDB" id="9776369at2"/>
<dbReference type="RefSeq" id="WP_055728542.1">
    <property type="nucleotide sequence ID" value="NZ_FUYX01000015.1"/>
</dbReference>
<dbReference type="Proteomes" id="UP000190130">
    <property type="component" value="Unassembled WGS sequence"/>
</dbReference>
<dbReference type="Proteomes" id="UP000051562">
    <property type="component" value="Unassembled WGS sequence"/>
</dbReference>
<sequence length="236" mass="25356">MSRLVLQGVATGYGKANVIRGIDLTIESGRRVALIGSNGAGKSTIVKAINGLLPTRAGTIDWDGTTLGAMKASDRTRAGIGTVPEGRMLFPECTVRENLVAASTFGAAKEHREQGLERVYGLFPRLRERAGQRAGTLSGGEQQMVAIGRALMTRPRLLVLDEPSIGLAPKVVAEIFEVLSRLTREGLSLLLVEQNVQLSLRFVDEAYVLRQGQVVLQGAAAELLDHPQVRTAYLGQ</sequence>
<evidence type="ECO:0000256" key="2">
    <source>
        <dbReference type="ARBA" id="ARBA00022448"/>
    </source>
</evidence>
<dbReference type="Gene3D" id="3.40.50.300">
    <property type="entry name" value="P-loop containing nucleotide triphosphate hydrolases"/>
    <property type="match status" value="1"/>
</dbReference>
<evidence type="ECO:0000256" key="4">
    <source>
        <dbReference type="ARBA" id="ARBA00022840"/>
    </source>
</evidence>
<feature type="domain" description="ABC transporter" evidence="6">
    <location>
        <begin position="4"/>
        <end position="236"/>
    </location>
</feature>
<evidence type="ECO:0000313" key="10">
    <source>
        <dbReference type="Proteomes" id="UP000190130"/>
    </source>
</evidence>
<keyword evidence="2" id="KW-0813">Transport</keyword>
<dbReference type="InterPro" id="IPR003439">
    <property type="entry name" value="ABC_transporter-like_ATP-bd"/>
</dbReference>
<dbReference type="AlphaFoldDB" id="A0A0Q3SXW4"/>
<keyword evidence="3" id="KW-0547">Nucleotide-binding</keyword>
<evidence type="ECO:0000256" key="5">
    <source>
        <dbReference type="ARBA" id="ARBA00022970"/>
    </source>
</evidence>
<dbReference type="GO" id="GO:0015807">
    <property type="term" value="P:L-amino acid transport"/>
    <property type="evidence" value="ECO:0007669"/>
    <property type="project" value="TreeGrafter"/>
</dbReference>
<gene>
    <name evidence="7" type="primary">livF</name>
    <name evidence="7" type="ORF">ARD30_14890</name>
    <name evidence="8" type="ORF">SAMN05660750_04377</name>
</gene>
<evidence type="ECO:0000256" key="3">
    <source>
        <dbReference type="ARBA" id="ARBA00022741"/>
    </source>
</evidence>
<dbReference type="PROSITE" id="PS00211">
    <property type="entry name" value="ABC_TRANSPORTER_1"/>
    <property type="match status" value="1"/>
</dbReference>
<evidence type="ECO:0000256" key="1">
    <source>
        <dbReference type="ARBA" id="ARBA00005417"/>
    </source>
</evidence>